<sequence length="1250" mass="132778">MVSEVRRGGDGAGAAERQQESAEAVREARRLLDDTTNRSAEALIPVAHRLNRVETALREHGEDFSGVFVVLSLVVGTYCLLRGEHTPSDSASREREEVLQRLRWVDRHGEPADPLVVQARMMLVFLLAPWALPRADGGHTVLRDALLTAGQGSDLLTESLRRDLTEAKEVADRIAAAPLDAEFQRSTANVRHVIERMLGPGLVGMDLPEPATPAVEAAGPGTAAAGQDGAGTEDPEEALLDAVRGLVALAPVRSTARYTRVLVWLIATLESGNDHPRSAVVEPDREAVALLRRAGAGGPAGADGLRRAAGLVLGSLRALPPDAPERARVARLHAYLLVALEMAEPGSADFAAVERPATGPADADGDRLEDWPLGLTLEPGLAAFLNGSVRDFAREIGVYERRQAARIDRVLAYRTGDPGYLEDAATLLGEAIGASPPGSWWVVALRAELAEIQEQAAAHGGSFHDADSSLATLRELGARLRHDGSLPLDAPFVLELLLSTADLELRHAQRTGNQEALPPLIEELRARHAALPADSRWRGELARRLEELEQLCADGQRGGGGAEPVPAGPLDVAAELEDLRREVDRIGGELEAPPAYHQYEYDRRVQLGMRLLLSVTRGLNHPTLLDAAIAQLTRARALLAEGRGEHRKVDVLTKLAEAHMMRAARRGPRQAADERAFVEITREALDELAADVLLQTGADHGLSAALNGDMLAERLAWAAILLRRPADAVTDLERGRGLVHQATLASRGIPELLDAAGHPELARRWRARLRADPLRPETGAPSARPAGGPPVPSVLRRDVLAVLGVRSRPGQRRGARQLAGTADVAALTEGLAASGADALVYLVAGVPLPDAPGGSFPGHAVIVRPGAEPALLALPELIRPGCAPLERYLKAAVSRSRALIHPTMHASFRAAFEADWQAALRALCDWAWPAVMGPVLSAVRPPPAAASPSGRPPRVVLVPCGRLGVVPWHAARTASAGGQGHRYACQEAVISYAPSGTQFLTAAGRRRMSPVDGRQVLVADPELTLPWAEVEADALRACCYPRALRYGEFLGSGEEPDAAGTPAELLAVLPGGTSPASVVHLACHARAASRPTDSALRLAGPPGAGPESGRLTVAGILDGVADVPPDTAGPLVVLSACETDLSTRQHDEALTLATALVTRGAADVVGSRWAVRDGPTAVMMAVFHHHLTAGGLAPPDALRAAQLWMLDPHRTLPFDLDDPLRREADRADLRDLHHWAAFTHQGNPAPAPTR</sequence>
<keyword evidence="4" id="KW-1185">Reference proteome</keyword>
<feature type="region of interest" description="Disordered" evidence="1">
    <location>
        <begin position="211"/>
        <end position="233"/>
    </location>
</feature>
<protein>
    <submittedName>
        <fullName evidence="3">CHAT domain-containing protein</fullName>
    </submittedName>
</protein>
<dbReference type="RefSeq" id="WP_392815452.1">
    <property type="nucleotide sequence ID" value="NZ_JBICYV010000002.1"/>
</dbReference>
<feature type="compositionally biased region" description="Basic and acidic residues" evidence="1">
    <location>
        <begin position="17"/>
        <end position="28"/>
    </location>
</feature>
<feature type="domain" description="CHAT" evidence="2">
    <location>
        <begin position="923"/>
        <end position="1243"/>
    </location>
</feature>
<feature type="region of interest" description="Disordered" evidence="1">
    <location>
        <begin position="1"/>
        <end position="28"/>
    </location>
</feature>
<comment type="caution">
    <text evidence="3">The sequence shown here is derived from an EMBL/GenBank/DDBJ whole genome shotgun (WGS) entry which is preliminary data.</text>
</comment>
<dbReference type="Proteomes" id="UP001604267">
    <property type="component" value="Unassembled WGS sequence"/>
</dbReference>
<evidence type="ECO:0000313" key="3">
    <source>
        <dbReference type="EMBL" id="MFG3009679.1"/>
    </source>
</evidence>
<gene>
    <name evidence="3" type="ORF">ACGFZB_04330</name>
</gene>
<evidence type="ECO:0000313" key="4">
    <source>
        <dbReference type="Proteomes" id="UP001604267"/>
    </source>
</evidence>
<name>A0ABW7B199_9ACTN</name>
<feature type="compositionally biased region" description="Low complexity" evidence="1">
    <location>
        <begin position="211"/>
        <end position="230"/>
    </location>
</feature>
<organism evidence="3 4">
    <name type="scientific">Streptomyces cinerochromogenes</name>
    <dbReference type="NCBI Taxonomy" id="66422"/>
    <lineage>
        <taxon>Bacteria</taxon>
        <taxon>Bacillati</taxon>
        <taxon>Actinomycetota</taxon>
        <taxon>Actinomycetes</taxon>
        <taxon>Kitasatosporales</taxon>
        <taxon>Streptomycetaceae</taxon>
        <taxon>Streptomyces</taxon>
    </lineage>
</organism>
<dbReference type="Pfam" id="PF12770">
    <property type="entry name" value="CHAT"/>
    <property type="match status" value="1"/>
</dbReference>
<evidence type="ECO:0000256" key="1">
    <source>
        <dbReference type="SAM" id="MobiDB-lite"/>
    </source>
</evidence>
<dbReference type="EMBL" id="JBICYV010000002">
    <property type="protein sequence ID" value="MFG3009679.1"/>
    <property type="molecule type" value="Genomic_DNA"/>
</dbReference>
<reference evidence="3 4" key="1">
    <citation type="submission" date="2024-10" db="EMBL/GenBank/DDBJ databases">
        <title>The Natural Products Discovery Center: Release of the First 8490 Sequenced Strains for Exploring Actinobacteria Biosynthetic Diversity.</title>
        <authorList>
            <person name="Kalkreuter E."/>
            <person name="Kautsar S.A."/>
            <person name="Yang D."/>
            <person name="Bader C.D."/>
            <person name="Teijaro C.N."/>
            <person name="Fluegel L."/>
            <person name="Davis C.M."/>
            <person name="Simpson J.R."/>
            <person name="Lauterbach L."/>
            <person name="Steele A.D."/>
            <person name="Gui C."/>
            <person name="Meng S."/>
            <person name="Li G."/>
            <person name="Viehrig K."/>
            <person name="Ye F."/>
            <person name="Su P."/>
            <person name="Kiefer A.F."/>
            <person name="Nichols A."/>
            <person name="Cepeda A.J."/>
            <person name="Yan W."/>
            <person name="Fan B."/>
            <person name="Jiang Y."/>
            <person name="Adhikari A."/>
            <person name="Zheng C.-J."/>
            <person name="Schuster L."/>
            <person name="Cowan T.M."/>
            <person name="Smanski M.J."/>
            <person name="Chevrette M.G."/>
            <person name="De Carvalho L.P.S."/>
            <person name="Shen B."/>
        </authorList>
    </citation>
    <scope>NUCLEOTIDE SEQUENCE [LARGE SCALE GENOMIC DNA]</scope>
    <source>
        <strain evidence="3 4">NPDC048320</strain>
    </source>
</reference>
<proteinExistence type="predicted"/>
<evidence type="ECO:0000259" key="2">
    <source>
        <dbReference type="Pfam" id="PF12770"/>
    </source>
</evidence>
<accession>A0ABW7B199</accession>
<dbReference type="InterPro" id="IPR024983">
    <property type="entry name" value="CHAT_dom"/>
</dbReference>